<name>A0A514A0E5_9CAUD</name>
<sequence length="88" mass="9487">MGRAKLAGPRAAVLRRLAQRRIYFIQQRAPRRPLLHGGDGLAGDRVCPPARKHGTGQPGGHDAAGSEHGDGRQRERPGAAKLHQEADQ</sequence>
<evidence type="ECO:0000256" key="1">
    <source>
        <dbReference type="SAM" id="MobiDB-lite"/>
    </source>
</evidence>
<proteinExistence type="predicted"/>
<accession>A0A514A0E5</accession>
<reference evidence="2 3" key="1">
    <citation type="submission" date="2019-04" db="EMBL/GenBank/DDBJ databases">
        <title>Novel bacteriophages capable of disrupting biofilms from clinical strains of Aeromonas hydrophila with intrinsic antibiotic resistance.</title>
        <authorList>
            <person name="Kabwe M."/>
            <person name="Brown T.L."/>
            <person name="Speirs L."/>
            <person name="Ku H."/>
            <person name="Leach M."/>
            <person name="Chan H.T."/>
            <person name="Petrovski S."/>
            <person name="Lock P."/>
            <person name="Tucci J."/>
        </authorList>
    </citation>
    <scope>NUCLEOTIDE SEQUENCE [LARGE SCALE GENOMIC DNA]</scope>
</reference>
<evidence type="ECO:0000313" key="3">
    <source>
        <dbReference type="Proteomes" id="UP000318298"/>
    </source>
</evidence>
<dbReference type="EMBL" id="MK838113">
    <property type="protein sequence ID" value="QDH46705.1"/>
    <property type="molecule type" value="Genomic_DNA"/>
</dbReference>
<feature type="region of interest" description="Disordered" evidence="1">
    <location>
        <begin position="28"/>
        <end position="88"/>
    </location>
</feature>
<gene>
    <name evidence="2" type="ORF">LAh7_55</name>
</gene>
<organism evidence="2 3">
    <name type="scientific">Aeromonas phage LAh_7</name>
    <dbReference type="NCBI Taxonomy" id="2591031"/>
    <lineage>
        <taxon>Viruses</taxon>
        <taxon>Duplodnaviria</taxon>
        <taxon>Heunggongvirae</taxon>
        <taxon>Uroviricota</taxon>
        <taxon>Caudoviricetes</taxon>
        <taxon>Casjensviridae</taxon>
        <taxon>Sharonstreetvirus</taxon>
        <taxon>Sharonstreetvirus LAh7</taxon>
    </lineage>
</organism>
<protein>
    <submittedName>
        <fullName evidence="2">Uncharacterized protein</fullName>
    </submittedName>
</protein>
<keyword evidence="3" id="KW-1185">Reference proteome</keyword>
<feature type="compositionally biased region" description="Basic and acidic residues" evidence="1">
    <location>
        <begin position="64"/>
        <end position="88"/>
    </location>
</feature>
<dbReference type="Proteomes" id="UP000318298">
    <property type="component" value="Segment"/>
</dbReference>
<evidence type="ECO:0000313" key="2">
    <source>
        <dbReference type="EMBL" id="QDH46705.1"/>
    </source>
</evidence>